<sequence>MTGLTGST</sequence>
<protein>
    <submittedName>
        <fullName evidence="1">Uncharacterized protein</fullName>
    </submittedName>
</protein>
<evidence type="ECO:0000313" key="1">
    <source>
        <dbReference type="EMBL" id="CAI9304034.1"/>
    </source>
</evidence>
<gene>
    <name evidence="1" type="ORF">LSALG_LOCUS42442</name>
</gene>
<evidence type="ECO:0000313" key="2">
    <source>
        <dbReference type="Proteomes" id="UP001177003"/>
    </source>
</evidence>
<reference evidence="1" key="1">
    <citation type="submission" date="2023-04" db="EMBL/GenBank/DDBJ databases">
        <authorList>
            <person name="Vijverberg K."/>
            <person name="Xiong W."/>
            <person name="Schranz E."/>
        </authorList>
    </citation>
    <scope>NUCLEOTIDE SEQUENCE</scope>
</reference>
<organism evidence="1 2">
    <name type="scientific">Lactuca saligna</name>
    <name type="common">Willowleaf lettuce</name>
    <dbReference type="NCBI Taxonomy" id="75948"/>
    <lineage>
        <taxon>Eukaryota</taxon>
        <taxon>Viridiplantae</taxon>
        <taxon>Streptophyta</taxon>
        <taxon>Embryophyta</taxon>
        <taxon>Tracheophyta</taxon>
        <taxon>Spermatophyta</taxon>
        <taxon>Magnoliopsida</taxon>
        <taxon>eudicotyledons</taxon>
        <taxon>Gunneridae</taxon>
        <taxon>Pentapetalae</taxon>
        <taxon>asterids</taxon>
        <taxon>campanulids</taxon>
        <taxon>Asterales</taxon>
        <taxon>Asteraceae</taxon>
        <taxon>Cichorioideae</taxon>
        <taxon>Cichorieae</taxon>
        <taxon>Lactucinae</taxon>
        <taxon>Lactuca</taxon>
    </lineage>
</organism>
<name>A0AA36A3P8_LACSI</name>
<proteinExistence type="predicted"/>
<dbReference type="EMBL" id="OX465085">
    <property type="protein sequence ID" value="CAI9304034.1"/>
    <property type="molecule type" value="Genomic_DNA"/>
</dbReference>
<keyword evidence="2" id="KW-1185">Reference proteome</keyword>
<dbReference type="Proteomes" id="UP001177003">
    <property type="component" value="Chromosome 9"/>
</dbReference>
<accession>A0AA36A3P8</accession>